<organism evidence="2 3">
    <name type="scientific">Natronoglomus mannanivorans</name>
    <dbReference type="NCBI Taxonomy" id="2979990"/>
    <lineage>
        <taxon>Archaea</taxon>
        <taxon>Methanobacteriati</taxon>
        <taxon>Methanobacteriota</taxon>
        <taxon>Stenosarchaea group</taxon>
        <taxon>Halobacteria</taxon>
        <taxon>Halobacteriales</taxon>
        <taxon>Natrialbaceae</taxon>
        <taxon>Natronoglomus</taxon>
    </lineage>
</organism>
<dbReference type="Proteomes" id="UP001321018">
    <property type="component" value="Unassembled WGS sequence"/>
</dbReference>
<evidence type="ECO:0000259" key="1">
    <source>
        <dbReference type="Pfam" id="PF00535"/>
    </source>
</evidence>
<dbReference type="PANTHER" id="PTHR43685">
    <property type="entry name" value="GLYCOSYLTRANSFERASE"/>
    <property type="match status" value="1"/>
</dbReference>
<dbReference type="RefSeq" id="WP_338004486.1">
    <property type="nucleotide sequence ID" value="NZ_JAOPKA010000009.1"/>
</dbReference>
<dbReference type="PANTHER" id="PTHR43685:SF11">
    <property type="entry name" value="GLYCOSYLTRANSFERASE TAGX-RELATED"/>
    <property type="match status" value="1"/>
</dbReference>
<accession>A0AAP2Z0I4</accession>
<dbReference type="Pfam" id="PF00535">
    <property type="entry name" value="Glycos_transf_2"/>
    <property type="match status" value="1"/>
</dbReference>
<dbReference type="InterPro" id="IPR050834">
    <property type="entry name" value="Glycosyltransf_2"/>
</dbReference>
<dbReference type="EMBL" id="JAOPKA010000009">
    <property type="protein sequence ID" value="MCU4742665.1"/>
    <property type="molecule type" value="Genomic_DNA"/>
</dbReference>
<gene>
    <name evidence="2" type="ORF">OB960_14810</name>
</gene>
<dbReference type="InterPro" id="IPR029044">
    <property type="entry name" value="Nucleotide-diphossugar_trans"/>
</dbReference>
<name>A0AAP2Z0I4_9EURY</name>
<proteinExistence type="predicted"/>
<dbReference type="SUPFAM" id="SSF53448">
    <property type="entry name" value="Nucleotide-diphospho-sugar transferases"/>
    <property type="match status" value="1"/>
</dbReference>
<dbReference type="CDD" id="cd00761">
    <property type="entry name" value="Glyco_tranf_GTA_type"/>
    <property type="match status" value="1"/>
</dbReference>
<dbReference type="AlphaFoldDB" id="A0AAP2Z0I4"/>
<dbReference type="Gene3D" id="3.90.550.10">
    <property type="entry name" value="Spore Coat Polysaccharide Biosynthesis Protein SpsA, Chain A"/>
    <property type="match status" value="1"/>
</dbReference>
<protein>
    <submittedName>
        <fullName evidence="2">Glycosyltransferase family 2 protein</fullName>
    </submittedName>
</protein>
<evidence type="ECO:0000313" key="2">
    <source>
        <dbReference type="EMBL" id="MCU4742665.1"/>
    </source>
</evidence>
<comment type="caution">
    <text evidence="2">The sequence shown here is derived from an EMBL/GenBank/DDBJ whole genome shotgun (WGS) entry which is preliminary data.</text>
</comment>
<evidence type="ECO:0000313" key="3">
    <source>
        <dbReference type="Proteomes" id="UP001321018"/>
    </source>
</evidence>
<dbReference type="InterPro" id="IPR001173">
    <property type="entry name" value="Glyco_trans_2-like"/>
</dbReference>
<sequence length="327" mass="36135">MSLVTVVIPTYNRADVLPRAIDSALAQTVDDLEILVVDDGSTDDTQAVVASYETPRVQSIVHETNRGANVARNTGIEHANGEFVAFLDSDDEWRPTKLEHQFAALEDRSDGSDESHKEWVAAYCDFTVETSGRTAWLEKGAARVLSRADPERPMEGGSELTGAILADEIHPGAGSTLLVRTEVVREIGGFDETLDRFQDPEIVLRILREGKLAYVDEPLIVRHETGSPDTEIVAEASEQYLETYADEVERFEAKGYDIRASHALVLAKGYFSEGRFLRGTRQLQRAAVARRHYPGLLWAAGVGARRRAVPMLAVLTLVSAVAWMRRS</sequence>
<reference evidence="2" key="1">
    <citation type="submission" date="2022-09" db="EMBL/GenBank/DDBJ databases">
        <title>Enrichment on poylsaccharides allowed isolation of novel metabolic and taxonomic groups of Haloarchaea.</title>
        <authorList>
            <person name="Sorokin D.Y."/>
            <person name="Elcheninov A.G."/>
            <person name="Khizhniak T.V."/>
            <person name="Kolganova T.V."/>
            <person name="Kublanov I.V."/>
        </authorList>
    </citation>
    <scope>NUCLEOTIDE SEQUENCE</scope>
    <source>
        <strain evidence="2">AArc-xg1-1</strain>
    </source>
</reference>
<feature type="domain" description="Glycosyltransferase 2-like" evidence="1">
    <location>
        <begin position="5"/>
        <end position="110"/>
    </location>
</feature>